<dbReference type="Pfam" id="PF04500">
    <property type="entry name" value="FLYWCH"/>
    <property type="match status" value="1"/>
</dbReference>
<name>A0ABM1ZB73_AEDAL</name>
<reference evidence="5" key="2">
    <citation type="submission" date="2025-05" db="UniProtKB">
        <authorList>
            <consortium name="EnsemblMetazoa"/>
        </authorList>
    </citation>
    <scope>IDENTIFICATION</scope>
    <source>
        <strain evidence="5">Foshan</strain>
    </source>
</reference>
<evidence type="ECO:0000256" key="3">
    <source>
        <dbReference type="ARBA" id="ARBA00022833"/>
    </source>
</evidence>
<keyword evidence="2" id="KW-0863">Zinc-finger</keyword>
<evidence type="ECO:0000256" key="1">
    <source>
        <dbReference type="ARBA" id="ARBA00022723"/>
    </source>
</evidence>
<dbReference type="RefSeq" id="XP_062702467.1">
    <property type="nucleotide sequence ID" value="XM_062846483.1"/>
</dbReference>
<evidence type="ECO:0000259" key="4">
    <source>
        <dbReference type="Pfam" id="PF04500"/>
    </source>
</evidence>
<sequence>MTNIMSSDEEDFAGFDDGALEHPTPEVLKSSKGNDVLVYSGYIFYQNRKPIDGKHYWECKGRSHGPNESKCAARLVTEKTSTGHKILSQTATKNHNHEFDPGHVVQMKYRTQLKRRAMEDTAGPAKVIRHASSPYPDSVHEQFNSAAQRKVIQRARSTNVPQEKEPVDLHTFEVPEKLQKSVNGDKFLLADVRDGSERALIFGTTDSLTRLAGAKY</sequence>
<evidence type="ECO:0000313" key="5">
    <source>
        <dbReference type="EnsemblMetazoa" id="AALFPA23_016805.P24531"/>
    </source>
</evidence>
<reference evidence="6" key="1">
    <citation type="journal article" date="2015" name="Proc. Natl. Acad. Sci. U.S.A.">
        <title>Genome sequence of the Asian Tiger mosquito, Aedes albopictus, reveals insights into its biology, genetics, and evolution.</title>
        <authorList>
            <person name="Chen X.G."/>
            <person name="Jiang X."/>
            <person name="Gu J."/>
            <person name="Xu M."/>
            <person name="Wu Y."/>
            <person name="Deng Y."/>
            <person name="Zhang C."/>
            <person name="Bonizzoni M."/>
            <person name="Dermauw W."/>
            <person name="Vontas J."/>
            <person name="Armbruster P."/>
            <person name="Huang X."/>
            <person name="Yang Y."/>
            <person name="Zhang H."/>
            <person name="He W."/>
            <person name="Peng H."/>
            <person name="Liu Y."/>
            <person name="Wu K."/>
            <person name="Chen J."/>
            <person name="Lirakis M."/>
            <person name="Topalis P."/>
            <person name="Van Leeuwen T."/>
            <person name="Hall A.B."/>
            <person name="Jiang X."/>
            <person name="Thorpe C."/>
            <person name="Mueller R.L."/>
            <person name="Sun C."/>
            <person name="Waterhouse R.M."/>
            <person name="Yan G."/>
            <person name="Tu Z.J."/>
            <person name="Fang X."/>
            <person name="James A.A."/>
        </authorList>
    </citation>
    <scope>NUCLEOTIDE SEQUENCE [LARGE SCALE GENOMIC DNA]</scope>
    <source>
        <strain evidence="6">Foshan</strain>
    </source>
</reference>
<dbReference type="Gene3D" id="2.20.25.240">
    <property type="match status" value="1"/>
</dbReference>
<feature type="domain" description="FLYWCH-type" evidence="4">
    <location>
        <begin position="28"/>
        <end position="97"/>
    </location>
</feature>
<protein>
    <recommendedName>
        <fullName evidence="4">FLYWCH-type domain-containing protein</fullName>
    </recommendedName>
</protein>
<dbReference type="EnsemblMetazoa" id="AALFPA23_016805.R24531">
    <property type="protein sequence ID" value="AALFPA23_016805.P24531"/>
    <property type="gene ID" value="AALFPA23_016805"/>
</dbReference>
<dbReference type="InterPro" id="IPR007588">
    <property type="entry name" value="Znf_FLYWCH"/>
</dbReference>
<keyword evidence="6" id="KW-1185">Reference proteome</keyword>
<accession>A0ABM1ZB73</accession>
<proteinExistence type="predicted"/>
<dbReference type="Proteomes" id="UP000069940">
    <property type="component" value="Unassembled WGS sequence"/>
</dbReference>
<evidence type="ECO:0000313" key="6">
    <source>
        <dbReference type="Proteomes" id="UP000069940"/>
    </source>
</evidence>
<evidence type="ECO:0000256" key="2">
    <source>
        <dbReference type="ARBA" id="ARBA00022771"/>
    </source>
</evidence>
<organism evidence="5 6">
    <name type="scientific">Aedes albopictus</name>
    <name type="common">Asian tiger mosquito</name>
    <name type="synonym">Stegomyia albopicta</name>
    <dbReference type="NCBI Taxonomy" id="7160"/>
    <lineage>
        <taxon>Eukaryota</taxon>
        <taxon>Metazoa</taxon>
        <taxon>Ecdysozoa</taxon>
        <taxon>Arthropoda</taxon>
        <taxon>Hexapoda</taxon>
        <taxon>Insecta</taxon>
        <taxon>Pterygota</taxon>
        <taxon>Neoptera</taxon>
        <taxon>Endopterygota</taxon>
        <taxon>Diptera</taxon>
        <taxon>Nematocera</taxon>
        <taxon>Culicoidea</taxon>
        <taxon>Culicidae</taxon>
        <taxon>Culicinae</taxon>
        <taxon>Aedini</taxon>
        <taxon>Aedes</taxon>
        <taxon>Stegomyia</taxon>
    </lineage>
</organism>
<keyword evidence="1" id="KW-0479">Metal-binding</keyword>
<dbReference type="GeneID" id="115261377"/>
<keyword evidence="3" id="KW-0862">Zinc</keyword>